<keyword evidence="2" id="KW-0812">Transmembrane</keyword>
<proteinExistence type="predicted"/>
<keyword evidence="2" id="KW-1133">Transmembrane helix</keyword>
<sequence>MNSSLSWLIVLLSLFGASFVFYLILSTCMGPQLVQLFRGWVNRHYRSSKRAEWDSGGGGYRELSASSRSSRRAFLDGRGGNEGYEMATFGADE</sequence>
<reference evidence="3" key="1">
    <citation type="journal article" date="2014" name="Genome Announc.">
        <title>Draft genome sequence of Rhodosporidium toruloides CECT1137, an oleaginous yeast of biotechnological interest.</title>
        <authorList>
            <person name="Morin N."/>
            <person name="Calcas X."/>
            <person name="Devillers H."/>
            <person name="Durrens P."/>
            <person name="Sherman D.J."/>
            <person name="Nicaud J.-M."/>
            <person name="Neuveglise C."/>
        </authorList>
    </citation>
    <scope>NUCLEOTIDE SEQUENCE</scope>
    <source>
        <strain evidence="3">CECT1137</strain>
    </source>
</reference>
<evidence type="ECO:0000256" key="2">
    <source>
        <dbReference type="SAM" id="Phobius"/>
    </source>
</evidence>
<dbReference type="AlphaFoldDB" id="A0A061AIX9"/>
<evidence type="ECO:0000313" key="3">
    <source>
        <dbReference type="EMBL" id="CDR37083.1"/>
    </source>
</evidence>
<organism evidence="3">
    <name type="scientific">Rhodotorula toruloides</name>
    <name type="common">Yeast</name>
    <name type="synonym">Rhodosporidium toruloides</name>
    <dbReference type="NCBI Taxonomy" id="5286"/>
    <lineage>
        <taxon>Eukaryota</taxon>
        <taxon>Fungi</taxon>
        <taxon>Dikarya</taxon>
        <taxon>Basidiomycota</taxon>
        <taxon>Pucciniomycotina</taxon>
        <taxon>Microbotryomycetes</taxon>
        <taxon>Sporidiobolales</taxon>
        <taxon>Sporidiobolaceae</taxon>
        <taxon>Rhodotorula</taxon>
    </lineage>
</organism>
<dbReference type="OrthoDB" id="2525323at2759"/>
<protein>
    <submittedName>
        <fullName evidence="3">RHTO0S02e10550g1_1</fullName>
    </submittedName>
</protein>
<name>A0A061AIX9_RHOTO</name>
<feature type="region of interest" description="Disordered" evidence="1">
    <location>
        <begin position="50"/>
        <end position="76"/>
    </location>
</feature>
<gene>
    <name evidence="3" type="ORF">RHTO0S_02e10550g</name>
</gene>
<accession>A0A061AIX9</accession>
<keyword evidence="2" id="KW-0472">Membrane</keyword>
<dbReference type="EMBL" id="LK052937">
    <property type="protein sequence ID" value="CDR37083.1"/>
    <property type="molecule type" value="Genomic_DNA"/>
</dbReference>
<evidence type="ECO:0000256" key="1">
    <source>
        <dbReference type="SAM" id="MobiDB-lite"/>
    </source>
</evidence>
<feature type="transmembrane region" description="Helical" evidence="2">
    <location>
        <begin position="6"/>
        <end position="25"/>
    </location>
</feature>